<evidence type="ECO:0000313" key="3">
    <source>
        <dbReference type="Proteomes" id="UP001054837"/>
    </source>
</evidence>
<evidence type="ECO:0000256" key="1">
    <source>
        <dbReference type="SAM" id="MobiDB-lite"/>
    </source>
</evidence>
<feature type="compositionally biased region" description="Basic and acidic residues" evidence="1">
    <location>
        <begin position="1"/>
        <end position="13"/>
    </location>
</feature>
<organism evidence="2 3">
    <name type="scientific">Caerostris darwini</name>
    <dbReference type="NCBI Taxonomy" id="1538125"/>
    <lineage>
        <taxon>Eukaryota</taxon>
        <taxon>Metazoa</taxon>
        <taxon>Ecdysozoa</taxon>
        <taxon>Arthropoda</taxon>
        <taxon>Chelicerata</taxon>
        <taxon>Arachnida</taxon>
        <taxon>Araneae</taxon>
        <taxon>Araneomorphae</taxon>
        <taxon>Entelegynae</taxon>
        <taxon>Araneoidea</taxon>
        <taxon>Araneidae</taxon>
        <taxon>Caerostris</taxon>
    </lineage>
</organism>
<feature type="region of interest" description="Disordered" evidence="1">
    <location>
        <begin position="1"/>
        <end position="20"/>
    </location>
</feature>
<dbReference type="EMBL" id="BPLQ01006056">
    <property type="protein sequence ID" value="GIY19553.1"/>
    <property type="molecule type" value="Genomic_DNA"/>
</dbReference>
<evidence type="ECO:0000313" key="2">
    <source>
        <dbReference type="EMBL" id="GIY19553.1"/>
    </source>
</evidence>
<name>A0AAV4RB64_9ARAC</name>
<protein>
    <submittedName>
        <fullName evidence="2">Uncharacterized protein</fullName>
    </submittedName>
</protein>
<keyword evidence="3" id="KW-1185">Reference proteome</keyword>
<reference evidence="2 3" key="1">
    <citation type="submission" date="2021-06" db="EMBL/GenBank/DDBJ databases">
        <title>Caerostris darwini draft genome.</title>
        <authorList>
            <person name="Kono N."/>
            <person name="Arakawa K."/>
        </authorList>
    </citation>
    <scope>NUCLEOTIDE SEQUENCE [LARGE SCALE GENOMIC DNA]</scope>
</reference>
<proteinExistence type="predicted"/>
<comment type="caution">
    <text evidence="2">The sequence shown here is derived from an EMBL/GenBank/DDBJ whole genome shotgun (WGS) entry which is preliminary data.</text>
</comment>
<accession>A0AAV4RB64</accession>
<dbReference type="Proteomes" id="UP001054837">
    <property type="component" value="Unassembled WGS sequence"/>
</dbReference>
<gene>
    <name evidence="2" type="ORF">CDAR_273771</name>
</gene>
<dbReference type="AlphaFoldDB" id="A0AAV4RB64"/>
<sequence>MSINDRGGRHPSKEGIPMDTNAITNKALKMYGKGVKDVWLTNIAQDSRELKAGLGISFAFASWSRVLGRGPTFISAQSPTGLGARIKMTNISSWVDIHEKRVQRCVYPWPGDERSRRK</sequence>